<dbReference type="Pfam" id="PF00994">
    <property type="entry name" value="MoCF_biosynth"/>
    <property type="match status" value="1"/>
</dbReference>
<dbReference type="UniPathway" id="UPA00344"/>
<dbReference type="InterPro" id="IPR005111">
    <property type="entry name" value="MoeA_C_domain_IV"/>
</dbReference>
<protein>
    <recommendedName>
        <fullName evidence="5">Molybdopterin biosynthesis protein CNX1</fullName>
    </recommendedName>
    <alternativeName>
        <fullName evidence="5">Molybdenum cofactor biosynthesis enzyme CNX1</fullName>
    </alternativeName>
    <domain>
        <recommendedName>
            <fullName evidence="5">Molybdopterin molybdenumtransferase</fullName>
            <shortName evidence="5">MPT Mo-transferase</shortName>
            <ecNumber evidence="5">2.10.1.1</ecNumber>
        </recommendedName>
        <alternativeName>
            <fullName evidence="5">Domain E</fullName>
        </alternativeName>
    </domain>
    <domain>
        <recommendedName>
            <fullName evidence="5">Molybdopterin adenylyltransferase</fullName>
            <shortName evidence="5">MPT adenylyltransferase</shortName>
            <ecNumber evidence="5">2.7.7.75</ecNumber>
        </recommendedName>
        <alternativeName>
            <fullName evidence="5">Domain G</fullName>
        </alternativeName>
    </domain>
</protein>
<dbReference type="InterPro" id="IPR036688">
    <property type="entry name" value="MoeA_C_domain_IV_sf"/>
</dbReference>
<evidence type="ECO:0000256" key="3">
    <source>
        <dbReference type="ARBA" id="ARBA00008339"/>
    </source>
</evidence>
<keyword evidence="5" id="KW-0808">Transferase</keyword>
<dbReference type="EMBL" id="GG663740">
    <property type="protein sequence ID" value="EEH56197.1"/>
    <property type="molecule type" value="Genomic_DNA"/>
</dbReference>
<dbReference type="OrthoDB" id="4349954at2759"/>
<keyword evidence="8" id="KW-1185">Reference proteome</keyword>
<dbReference type="Gene3D" id="3.40.980.10">
    <property type="entry name" value="MoaB/Mog-like domain"/>
    <property type="match status" value="1"/>
</dbReference>
<comment type="catalytic activity">
    <reaction evidence="5">
        <text>adenylyl-molybdopterin + molybdate = Mo-molybdopterin + AMP + H(+)</text>
        <dbReference type="Rhea" id="RHEA:35047"/>
        <dbReference type="ChEBI" id="CHEBI:15378"/>
        <dbReference type="ChEBI" id="CHEBI:36264"/>
        <dbReference type="ChEBI" id="CHEBI:62727"/>
        <dbReference type="ChEBI" id="CHEBI:71302"/>
        <dbReference type="ChEBI" id="CHEBI:456215"/>
    </reaction>
</comment>
<dbReference type="RefSeq" id="XP_003059065.1">
    <property type="nucleotide sequence ID" value="XM_003059019.1"/>
</dbReference>
<dbReference type="GeneID" id="9684521"/>
<name>C1MTQ7_MICPC</name>
<dbReference type="AlphaFoldDB" id="C1MTQ7"/>
<dbReference type="Proteomes" id="UP000001876">
    <property type="component" value="Unassembled WGS sequence"/>
</dbReference>
<comment type="similarity">
    <text evidence="2">In the N-terminal section; belongs to the MoaB/Mog family.</text>
</comment>
<comment type="cofactor">
    <cofactor evidence="5">
        <name>Mg(2+)</name>
        <dbReference type="ChEBI" id="CHEBI:18420"/>
    </cofactor>
</comment>
<evidence type="ECO:0000256" key="4">
    <source>
        <dbReference type="ARBA" id="ARBA00023150"/>
    </source>
</evidence>
<dbReference type="KEGG" id="mpp:MICPUCDRAFT_44375"/>
<dbReference type="GO" id="GO:0005829">
    <property type="term" value="C:cytosol"/>
    <property type="evidence" value="ECO:0007669"/>
    <property type="project" value="TreeGrafter"/>
</dbReference>
<dbReference type="InterPro" id="IPR005110">
    <property type="entry name" value="MoeA_linker/N"/>
</dbReference>
<proteinExistence type="inferred from homology"/>
<dbReference type="PANTHER" id="PTHR10192:SF5">
    <property type="entry name" value="GEPHYRIN"/>
    <property type="match status" value="1"/>
</dbReference>
<comment type="pathway">
    <text evidence="1 5">Cofactor biosynthesis; molybdopterin biosynthesis.</text>
</comment>
<dbReference type="NCBIfam" id="TIGR00177">
    <property type="entry name" value="molyb_syn"/>
    <property type="match status" value="1"/>
</dbReference>
<evidence type="ECO:0000256" key="5">
    <source>
        <dbReference type="RuleBase" id="RU365090"/>
    </source>
</evidence>
<keyword evidence="5" id="KW-0479">Metal-binding</keyword>
<comment type="similarity">
    <text evidence="5">Belongs to the MoeA family.</text>
</comment>
<evidence type="ECO:0000259" key="6">
    <source>
        <dbReference type="SMART" id="SM00852"/>
    </source>
</evidence>
<dbReference type="SMART" id="SM00852">
    <property type="entry name" value="MoCF_biosynth"/>
    <property type="match status" value="1"/>
</dbReference>
<dbReference type="SUPFAM" id="SSF63867">
    <property type="entry name" value="MoeA C-terminal domain-like"/>
    <property type="match status" value="1"/>
</dbReference>
<keyword evidence="4 5" id="KW-0501">Molybdenum cofactor biosynthesis</keyword>
<dbReference type="CDD" id="cd00887">
    <property type="entry name" value="MoeA"/>
    <property type="match status" value="1"/>
</dbReference>
<dbReference type="Gene3D" id="2.170.190.11">
    <property type="entry name" value="Molybdopterin biosynthesis moea protein, domain 3"/>
    <property type="match status" value="1"/>
</dbReference>
<dbReference type="SUPFAM" id="SSF63882">
    <property type="entry name" value="MoeA N-terminal region -like"/>
    <property type="match status" value="1"/>
</dbReference>
<dbReference type="OMA" id="SVPNEIM"/>
<organism evidence="8">
    <name type="scientific">Micromonas pusilla (strain CCMP1545)</name>
    <name type="common">Picoplanktonic green alga</name>
    <dbReference type="NCBI Taxonomy" id="564608"/>
    <lineage>
        <taxon>Eukaryota</taxon>
        <taxon>Viridiplantae</taxon>
        <taxon>Chlorophyta</taxon>
        <taxon>Mamiellophyceae</taxon>
        <taxon>Mamiellales</taxon>
        <taxon>Mamiellaceae</taxon>
        <taxon>Micromonas</taxon>
    </lineage>
</organism>
<dbReference type="InterPro" id="IPR036425">
    <property type="entry name" value="MoaB/Mog-like_dom_sf"/>
</dbReference>
<dbReference type="InterPro" id="IPR001453">
    <property type="entry name" value="MoaB/Mog_dom"/>
</dbReference>
<dbReference type="Pfam" id="PF03453">
    <property type="entry name" value="MoeA_N"/>
    <property type="match status" value="1"/>
</dbReference>
<dbReference type="Pfam" id="PF03454">
    <property type="entry name" value="MoeA_C"/>
    <property type="match status" value="1"/>
</dbReference>
<keyword evidence="5" id="KW-0500">Molybdenum</keyword>
<dbReference type="NCBIfam" id="NF045515">
    <property type="entry name" value="Glp_gephyrin"/>
    <property type="match status" value="1"/>
</dbReference>
<dbReference type="EC" id="2.10.1.1" evidence="5"/>
<dbReference type="EC" id="2.7.7.75" evidence="5"/>
<dbReference type="eggNOG" id="KOG2371">
    <property type="taxonomic scope" value="Eukaryota"/>
</dbReference>
<dbReference type="GO" id="GO:0046872">
    <property type="term" value="F:metal ion binding"/>
    <property type="evidence" value="ECO:0007669"/>
    <property type="project" value="UniProtKB-UniRule"/>
</dbReference>
<dbReference type="Gene3D" id="2.40.340.10">
    <property type="entry name" value="MoeA, C-terminal, domain IV"/>
    <property type="match status" value="1"/>
</dbReference>
<comment type="catalytic activity">
    <reaction evidence="5">
        <text>molybdopterin + ATP + H(+) = adenylyl-molybdopterin + diphosphate</text>
        <dbReference type="Rhea" id="RHEA:31331"/>
        <dbReference type="ChEBI" id="CHEBI:15378"/>
        <dbReference type="ChEBI" id="CHEBI:30616"/>
        <dbReference type="ChEBI" id="CHEBI:33019"/>
        <dbReference type="ChEBI" id="CHEBI:58698"/>
        <dbReference type="ChEBI" id="CHEBI:62727"/>
    </reaction>
</comment>
<dbReference type="Gene3D" id="3.90.105.10">
    <property type="entry name" value="Molybdopterin biosynthesis moea protein, domain 2"/>
    <property type="match status" value="1"/>
</dbReference>
<evidence type="ECO:0000256" key="1">
    <source>
        <dbReference type="ARBA" id="ARBA00005046"/>
    </source>
</evidence>
<dbReference type="PANTHER" id="PTHR10192">
    <property type="entry name" value="MOLYBDOPTERIN BIOSYNTHESIS PROTEIN"/>
    <property type="match status" value="1"/>
</dbReference>
<dbReference type="FunFam" id="2.170.190.11:FF:000001">
    <property type="entry name" value="Molybdopterin molybdenumtransferase"/>
    <property type="match status" value="1"/>
</dbReference>
<keyword evidence="5" id="KW-0460">Magnesium</keyword>
<dbReference type="GO" id="GO:0061599">
    <property type="term" value="F:molybdopterin molybdotransferase activity"/>
    <property type="evidence" value="ECO:0007669"/>
    <property type="project" value="UniProtKB-UniRule"/>
</dbReference>
<dbReference type="GO" id="GO:0061598">
    <property type="term" value="F:molybdopterin adenylyltransferase activity"/>
    <property type="evidence" value="ECO:0007669"/>
    <property type="project" value="UniProtKB-UniRule"/>
</dbReference>
<sequence length="481" mass="49729">MTPPPPPPHRYPMLPMQDAVDVVLSRARPLPAEEIPLSSALGRVLATDVVSARPHPPFAASIMDGYAVRASDCPGSLRVVGASRAGAPMTSAIASGACAYVTTGAPIPPGADAVVPHERCEKILDDDDDDDDARAPARAVRVLDAATPGLWTRAIGSDVPGGAVVLERGTLIGPHEIGVAALAGVRRVLYTGPHTTATLRVHGTPKLALASTGDELVDVGVASSASSSPNEPPRLGEIYDANRPMLAAAAVAAGVGVDDVVDLGVVRDDPAALARCVAAALDANADIIVTTGGVSEGDRDHLKEVLSGESAACVAAGIAGVVRFGRVAMKPGKPLTFAEVRRTRTDSDGRDADGHVALVFALPGNPVSAAVTFQLVVVPTLRRMLGWADPRLRRIRCRLEADVRLDAERPEYHRATLRWETPCAAPPGSTGRQISSRLSSMTGADVLLELPRGPGTARGGSVASALVIGDLRAAAIQLARF</sequence>
<feature type="domain" description="MoaB/Mog" evidence="6">
    <location>
        <begin position="208"/>
        <end position="383"/>
    </location>
</feature>
<dbReference type="SUPFAM" id="SSF53218">
    <property type="entry name" value="Molybdenum cofactor biosynthesis proteins"/>
    <property type="match status" value="1"/>
</dbReference>
<reference evidence="7 8" key="1">
    <citation type="journal article" date="2009" name="Science">
        <title>Green evolution and dynamic adaptations revealed by genomes of the marine picoeukaryotes Micromonas.</title>
        <authorList>
            <person name="Worden A.Z."/>
            <person name="Lee J.H."/>
            <person name="Mock T."/>
            <person name="Rouze P."/>
            <person name="Simmons M.P."/>
            <person name="Aerts A.L."/>
            <person name="Allen A.E."/>
            <person name="Cuvelier M.L."/>
            <person name="Derelle E."/>
            <person name="Everett M.V."/>
            <person name="Foulon E."/>
            <person name="Grimwood J."/>
            <person name="Gundlach H."/>
            <person name="Henrissat B."/>
            <person name="Napoli C."/>
            <person name="McDonald S.M."/>
            <person name="Parker M.S."/>
            <person name="Rombauts S."/>
            <person name="Salamov A."/>
            <person name="Von Dassow P."/>
            <person name="Badger J.H."/>
            <person name="Coutinho P.M."/>
            <person name="Demir E."/>
            <person name="Dubchak I."/>
            <person name="Gentemann C."/>
            <person name="Eikrem W."/>
            <person name="Gready J.E."/>
            <person name="John U."/>
            <person name="Lanier W."/>
            <person name="Lindquist E.A."/>
            <person name="Lucas S."/>
            <person name="Mayer K.F."/>
            <person name="Moreau H."/>
            <person name="Not F."/>
            <person name="Otillar R."/>
            <person name="Panaud O."/>
            <person name="Pangilinan J."/>
            <person name="Paulsen I."/>
            <person name="Piegu B."/>
            <person name="Poliakov A."/>
            <person name="Robbens S."/>
            <person name="Schmutz J."/>
            <person name="Toulza E."/>
            <person name="Wyss T."/>
            <person name="Zelensky A."/>
            <person name="Zhou K."/>
            <person name="Armbrust E.V."/>
            <person name="Bhattacharya D."/>
            <person name="Goodenough U.W."/>
            <person name="Van de Peer Y."/>
            <person name="Grigoriev I.V."/>
        </authorList>
    </citation>
    <scope>NUCLEOTIDE SEQUENCE [LARGE SCALE GENOMIC DNA]</scope>
    <source>
        <strain evidence="7 8">CCMP1545</strain>
    </source>
</reference>
<dbReference type="STRING" id="564608.C1MTQ7"/>
<gene>
    <name evidence="7" type="primary">CNX1E</name>
    <name evidence="7" type="ORF">MICPUCDRAFT_44375</name>
</gene>
<evidence type="ECO:0000313" key="7">
    <source>
        <dbReference type="EMBL" id="EEH56197.1"/>
    </source>
</evidence>
<comment type="function">
    <text evidence="5">Catalyzes two steps in the biosynthesis of the molybdenum cofactor. In the first step, molybdopterin is adenylated. Subsequently, molybdate is inserted into adenylated molybdopterin and AMP is released.</text>
</comment>
<accession>C1MTQ7</accession>
<dbReference type="InterPro" id="IPR038987">
    <property type="entry name" value="MoeA-like"/>
</dbReference>
<evidence type="ECO:0000313" key="8">
    <source>
        <dbReference type="Proteomes" id="UP000001876"/>
    </source>
</evidence>
<dbReference type="InterPro" id="IPR036135">
    <property type="entry name" value="MoeA_linker/N_sf"/>
</dbReference>
<evidence type="ECO:0000256" key="2">
    <source>
        <dbReference type="ARBA" id="ARBA00007589"/>
    </source>
</evidence>
<dbReference type="GO" id="GO:0005524">
    <property type="term" value="F:ATP binding"/>
    <property type="evidence" value="ECO:0007669"/>
    <property type="project" value="UniProtKB-UniRule"/>
</dbReference>
<comment type="similarity">
    <text evidence="3">In the C-terminal section; belongs to the MoeA family.</text>
</comment>
<dbReference type="GO" id="GO:0006777">
    <property type="term" value="P:Mo-molybdopterin cofactor biosynthetic process"/>
    <property type="evidence" value="ECO:0007669"/>
    <property type="project" value="UniProtKB-UniRule"/>
</dbReference>